<sequence length="241" mass="25963">MLLGMGLSFLPWALTLLGLLPLWFFPRQQSLYPGVLFLLAALLLATAASLYARAPLGPKVRFFWVLGVSSVAVQAAFLASGELAQVPDDLVVTASVASLIAPALFLAGLFVLLRGEALGPLPVQGEGGVLSQSALQALAPSLEALSRVRPVTLLLLHTHPDQPGASLLRFLRRPDLVFELRPGHFLVVLQGSGPEGAQVVFRRIRQSLAIRAYAVLPLQGTVQQVLRQLEGELAHYYLTQH</sequence>
<dbReference type="EMBL" id="QWKZ01000008">
    <property type="protein sequence ID" value="RIH89020.1"/>
    <property type="molecule type" value="Genomic_DNA"/>
</dbReference>
<accession>A0A399EZ98</accession>
<evidence type="ECO:0000313" key="3">
    <source>
        <dbReference type="Proteomes" id="UP000265800"/>
    </source>
</evidence>
<comment type="caution">
    <text evidence="2">The sequence shown here is derived from an EMBL/GenBank/DDBJ whole genome shotgun (WGS) entry which is preliminary data.</text>
</comment>
<dbReference type="Proteomes" id="UP000265800">
    <property type="component" value="Unassembled WGS sequence"/>
</dbReference>
<keyword evidence="3" id="KW-1185">Reference proteome</keyword>
<reference evidence="2 3" key="1">
    <citation type="submission" date="2018-08" db="EMBL/GenBank/DDBJ databases">
        <title>Meiothermus luteus KCTC 52599 genome sequencing project.</title>
        <authorList>
            <person name="Da Costa M.S."/>
            <person name="Albuquerque L."/>
            <person name="Raposo P."/>
            <person name="Froufe H.J.C."/>
            <person name="Barroso C.S."/>
            <person name="Egas C."/>
        </authorList>
    </citation>
    <scope>NUCLEOTIDE SEQUENCE [LARGE SCALE GENOMIC DNA]</scope>
    <source>
        <strain evidence="2 3">KCTC 52599</strain>
    </source>
</reference>
<feature type="transmembrane region" description="Helical" evidence="1">
    <location>
        <begin position="90"/>
        <end position="113"/>
    </location>
</feature>
<protein>
    <recommendedName>
        <fullName evidence="4">Diguanylate cyclase</fullName>
    </recommendedName>
</protein>
<keyword evidence="1" id="KW-0472">Membrane</keyword>
<gene>
    <name evidence="2" type="ORF">Mlute_00429</name>
</gene>
<keyword evidence="1" id="KW-0812">Transmembrane</keyword>
<evidence type="ECO:0000256" key="1">
    <source>
        <dbReference type="SAM" id="Phobius"/>
    </source>
</evidence>
<proteinExistence type="predicted"/>
<feature type="transmembrane region" description="Helical" evidence="1">
    <location>
        <begin position="63"/>
        <end position="84"/>
    </location>
</feature>
<feature type="transmembrane region" description="Helical" evidence="1">
    <location>
        <begin position="31"/>
        <end position="51"/>
    </location>
</feature>
<organism evidence="2 3">
    <name type="scientific">Meiothermus luteus</name>
    <dbReference type="NCBI Taxonomy" id="2026184"/>
    <lineage>
        <taxon>Bacteria</taxon>
        <taxon>Thermotogati</taxon>
        <taxon>Deinococcota</taxon>
        <taxon>Deinococci</taxon>
        <taxon>Thermales</taxon>
        <taxon>Thermaceae</taxon>
        <taxon>Meiothermus</taxon>
    </lineage>
</organism>
<keyword evidence="1" id="KW-1133">Transmembrane helix</keyword>
<evidence type="ECO:0008006" key="4">
    <source>
        <dbReference type="Google" id="ProtNLM"/>
    </source>
</evidence>
<dbReference type="AlphaFoldDB" id="A0A399EZ98"/>
<name>A0A399EZ98_9DEIN</name>
<feature type="transmembrane region" description="Helical" evidence="1">
    <location>
        <begin position="7"/>
        <end position="25"/>
    </location>
</feature>
<evidence type="ECO:0000313" key="2">
    <source>
        <dbReference type="EMBL" id="RIH89020.1"/>
    </source>
</evidence>